<gene>
    <name evidence="1" type="ORF">CCMP2556_LOCUS49253</name>
</gene>
<protein>
    <submittedName>
        <fullName evidence="1">Uncharacterized protein</fullName>
    </submittedName>
</protein>
<name>A0ABP0RYI5_9DINO</name>
<evidence type="ECO:0000313" key="2">
    <source>
        <dbReference type="Proteomes" id="UP001642484"/>
    </source>
</evidence>
<comment type="caution">
    <text evidence="1">The sequence shown here is derived from an EMBL/GenBank/DDBJ whole genome shotgun (WGS) entry which is preliminary data.</text>
</comment>
<evidence type="ECO:0000313" key="1">
    <source>
        <dbReference type="EMBL" id="CAK9105199.1"/>
    </source>
</evidence>
<reference evidence="1 2" key="1">
    <citation type="submission" date="2024-02" db="EMBL/GenBank/DDBJ databases">
        <authorList>
            <person name="Chen Y."/>
            <person name="Shah S."/>
            <person name="Dougan E. K."/>
            <person name="Thang M."/>
            <person name="Chan C."/>
        </authorList>
    </citation>
    <scope>NUCLEOTIDE SEQUENCE [LARGE SCALE GENOMIC DNA]</scope>
</reference>
<sequence length="149" mass="17259">MAVLIRHNVGIGRVSFGRIACRNLHKGHVGATLEKLNLPRHHWLKEVEQAPEKATVRRMKDTYLRELGEARAELQGLFGPEERSAIVKPTVQEEERIRDTKKRRELNNEALRAYRMLRPQAAPFYEEDAMLGMKAKMNKITKEEGDSHY</sequence>
<accession>A0ABP0RYI5</accession>
<organism evidence="1 2">
    <name type="scientific">Durusdinium trenchii</name>
    <dbReference type="NCBI Taxonomy" id="1381693"/>
    <lineage>
        <taxon>Eukaryota</taxon>
        <taxon>Sar</taxon>
        <taxon>Alveolata</taxon>
        <taxon>Dinophyceae</taxon>
        <taxon>Suessiales</taxon>
        <taxon>Symbiodiniaceae</taxon>
        <taxon>Durusdinium</taxon>
    </lineage>
</organism>
<keyword evidence="2" id="KW-1185">Reference proteome</keyword>
<dbReference type="EMBL" id="CAXAMN010026695">
    <property type="protein sequence ID" value="CAK9105199.1"/>
    <property type="molecule type" value="Genomic_DNA"/>
</dbReference>
<proteinExistence type="predicted"/>
<dbReference type="Proteomes" id="UP001642484">
    <property type="component" value="Unassembled WGS sequence"/>
</dbReference>